<reference evidence="2" key="1">
    <citation type="journal article" date="2022" name="Biotechnol. Bioprocess Eng.">
        <title>Pan-genome Analysis Reveals Comparative Genomic Features of Central Metabolic Pathways in Methylorubrum extorquens.</title>
        <authorList>
            <person name="Lee G.M."/>
            <person name="Scott-Nevros Z.K."/>
            <person name="Lee S.-M."/>
            <person name="Kim D."/>
        </authorList>
    </citation>
    <scope>NUCLEOTIDE SEQUENCE</scope>
    <source>
        <strain evidence="2">ATCC 55366</strain>
    </source>
</reference>
<protein>
    <submittedName>
        <fullName evidence="2">DUF262 domain-containing protein</fullName>
    </submittedName>
</protein>
<accession>A0AAX3WBY4</accession>
<name>A0AAX3WBY4_METEX</name>
<dbReference type="EMBL" id="CP073633">
    <property type="protein sequence ID" value="WHQ68693.1"/>
    <property type="molecule type" value="Genomic_DNA"/>
</dbReference>
<evidence type="ECO:0000313" key="3">
    <source>
        <dbReference type="Proteomes" id="UP001223720"/>
    </source>
</evidence>
<proteinExistence type="predicted"/>
<dbReference type="Pfam" id="PF03235">
    <property type="entry name" value="GmrSD_N"/>
    <property type="match status" value="1"/>
</dbReference>
<evidence type="ECO:0000259" key="1">
    <source>
        <dbReference type="Pfam" id="PF03235"/>
    </source>
</evidence>
<organism evidence="2 3">
    <name type="scientific">Methylorubrum extorquens</name>
    <name type="common">Methylobacterium dichloromethanicum</name>
    <name type="synonym">Methylobacterium extorquens</name>
    <dbReference type="NCBI Taxonomy" id="408"/>
    <lineage>
        <taxon>Bacteria</taxon>
        <taxon>Pseudomonadati</taxon>
        <taxon>Pseudomonadota</taxon>
        <taxon>Alphaproteobacteria</taxon>
        <taxon>Hyphomicrobiales</taxon>
        <taxon>Methylobacteriaceae</taxon>
        <taxon>Methylorubrum</taxon>
    </lineage>
</organism>
<feature type="domain" description="GmrSD restriction endonucleases N-terminal" evidence="1">
    <location>
        <begin position="43"/>
        <end position="87"/>
    </location>
</feature>
<dbReference type="PANTHER" id="PTHR39639:SF1">
    <property type="entry name" value="DUF262 DOMAIN-CONTAINING PROTEIN"/>
    <property type="match status" value="1"/>
</dbReference>
<dbReference type="Proteomes" id="UP001223720">
    <property type="component" value="Chromosome"/>
</dbReference>
<dbReference type="PANTHER" id="PTHR39639">
    <property type="entry name" value="CHROMOSOME 16, WHOLE GENOME SHOTGUN SEQUENCE"/>
    <property type="match status" value="1"/>
</dbReference>
<dbReference type="InterPro" id="IPR004919">
    <property type="entry name" value="GmrSD_N"/>
</dbReference>
<dbReference type="AlphaFoldDB" id="A0AAX3WBY4"/>
<dbReference type="RefSeq" id="WP_283535264.1">
    <property type="nucleotide sequence ID" value="NZ_CP073633.1"/>
</dbReference>
<gene>
    <name evidence="2" type="ORF">KEC54_20345</name>
</gene>
<evidence type="ECO:0000313" key="2">
    <source>
        <dbReference type="EMBL" id="WHQ68693.1"/>
    </source>
</evidence>
<sequence length="121" mass="13475">MADNELEFVDEEDTALATEDTAAFSEAVLYSSDWTVETVISQMTNSNIEMNPRFQRRDAWSPGGKSRFIESIILGFPIPQIVLAEKNGGKKASLLFLTENKDSYHCFSSRDGPKGQGTDFD</sequence>